<comment type="caution">
    <text evidence="9">The sequence shown here is derived from an EMBL/GenBank/DDBJ whole genome shotgun (WGS) entry which is preliminary data.</text>
</comment>
<dbReference type="AlphaFoldDB" id="A0A844CWR3"/>
<dbReference type="Gene3D" id="1.20.1600.10">
    <property type="entry name" value="Outer membrane efflux proteins (OEP)"/>
    <property type="match status" value="1"/>
</dbReference>
<evidence type="ECO:0000256" key="1">
    <source>
        <dbReference type="ARBA" id="ARBA00004442"/>
    </source>
</evidence>
<keyword evidence="7" id="KW-0998">Cell outer membrane</keyword>
<dbReference type="GO" id="GO:0009279">
    <property type="term" value="C:cell outer membrane"/>
    <property type="evidence" value="ECO:0007669"/>
    <property type="project" value="UniProtKB-SubCell"/>
</dbReference>
<feature type="compositionally biased region" description="Low complexity" evidence="8">
    <location>
        <begin position="1"/>
        <end position="10"/>
    </location>
</feature>
<evidence type="ECO:0000313" key="9">
    <source>
        <dbReference type="EMBL" id="MRU14544.1"/>
    </source>
</evidence>
<evidence type="ECO:0000256" key="8">
    <source>
        <dbReference type="SAM" id="MobiDB-lite"/>
    </source>
</evidence>
<accession>A0A844CWR3</accession>
<keyword evidence="3" id="KW-0813">Transport</keyword>
<comment type="similarity">
    <text evidence="2">Belongs to the outer membrane factor (OMF) (TC 1.B.17) family.</text>
</comment>
<dbReference type="GO" id="GO:0015562">
    <property type="term" value="F:efflux transmembrane transporter activity"/>
    <property type="evidence" value="ECO:0007669"/>
    <property type="project" value="InterPro"/>
</dbReference>
<dbReference type="InterPro" id="IPR010130">
    <property type="entry name" value="T1SS_OMP_TolC"/>
</dbReference>
<feature type="region of interest" description="Disordered" evidence="8">
    <location>
        <begin position="1"/>
        <end position="41"/>
    </location>
</feature>
<evidence type="ECO:0000313" key="10">
    <source>
        <dbReference type="Proteomes" id="UP000564704"/>
    </source>
</evidence>
<keyword evidence="5" id="KW-0812">Transmembrane</keyword>
<evidence type="ECO:0000256" key="5">
    <source>
        <dbReference type="ARBA" id="ARBA00022692"/>
    </source>
</evidence>
<evidence type="ECO:0000256" key="3">
    <source>
        <dbReference type="ARBA" id="ARBA00022448"/>
    </source>
</evidence>
<comment type="subcellular location">
    <subcellularLocation>
        <location evidence="1">Cell outer membrane</location>
    </subcellularLocation>
</comment>
<dbReference type="OrthoDB" id="9789368at2"/>
<name>A0A844CWR3_9RHOB</name>
<protein>
    <submittedName>
        <fullName evidence="9">TolC family outer membrane protein</fullName>
    </submittedName>
</protein>
<keyword evidence="6" id="KW-0472">Membrane</keyword>
<reference evidence="9 10" key="1">
    <citation type="submission" date="2019-05" db="EMBL/GenBank/DDBJ databases">
        <title>Roseovarius bejariae sp. nov., a moderately halophylic bacterium isolated from a saline soil in Rambla Salada (Murcia).</title>
        <authorList>
            <person name="Castro D.J."/>
            <person name="Gomez-Altuve A."/>
            <person name="Reina J.C."/>
            <person name="Rodriguez M."/>
            <person name="Sampedro I."/>
            <person name="Llamas I."/>
            <person name="Martinez-Checa F."/>
        </authorList>
    </citation>
    <scope>NUCLEOTIDE SEQUENCE [LARGE SCALE GENOMIC DNA]</scope>
    <source>
        <strain evidence="9 10">A21</strain>
    </source>
</reference>
<dbReference type="GO" id="GO:1990281">
    <property type="term" value="C:efflux pump complex"/>
    <property type="evidence" value="ECO:0007669"/>
    <property type="project" value="TreeGrafter"/>
</dbReference>
<gene>
    <name evidence="9" type="ORF">FDP25_03765</name>
</gene>
<dbReference type="PANTHER" id="PTHR30026:SF22">
    <property type="entry name" value="OUTER MEMBRANE EFFLUX PROTEIN"/>
    <property type="match status" value="1"/>
</dbReference>
<proteinExistence type="inferred from homology"/>
<dbReference type="InterPro" id="IPR003423">
    <property type="entry name" value="OMP_efflux"/>
</dbReference>
<dbReference type="InterPro" id="IPR051906">
    <property type="entry name" value="TolC-like"/>
</dbReference>
<dbReference type="PANTHER" id="PTHR30026">
    <property type="entry name" value="OUTER MEMBRANE PROTEIN TOLC"/>
    <property type="match status" value="1"/>
</dbReference>
<dbReference type="GO" id="GO:0015288">
    <property type="term" value="F:porin activity"/>
    <property type="evidence" value="ECO:0007669"/>
    <property type="project" value="TreeGrafter"/>
</dbReference>
<keyword evidence="10" id="KW-1185">Reference proteome</keyword>
<evidence type="ECO:0000256" key="6">
    <source>
        <dbReference type="ARBA" id="ARBA00023136"/>
    </source>
</evidence>
<evidence type="ECO:0000256" key="4">
    <source>
        <dbReference type="ARBA" id="ARBA00022452"/>
    </source>
</evidence>
<dbReference type="Pfam" id="PF02321">
    <property type="entry name" value="OEP"/>
    <property type="match status" value="2"/>
</dbReference>
<dbReference type="Proteomes" id="UP000564704">
    <property type="component" value="Unassembled WGS sequence"/>
</dbReference>
<dbReference type="EMBL" id="SZWE01000001">
    <property type="protein sequence ID" value="MRU14544.1"/>
    <property type="molecule type" value="Genomic_DNA"/>
</dbReference>
<organism evidence="9 10">
    <name type="scientific">Roseovarius bejariae</name>
    <dbReference type="NCBI Taxonomy" id="2576383"/>
    <lineage>
        <taxon>Bacteria</taxon>
        <taxon>Pseudomonadati</taxon>
        <taxon>Pseudomonadota</taxon>
        <taxon>Alphaproteobacteria</taxon>
        <taxon>Rhodobacterales</taxon>
        <taxon>Roseobacteraceae</taxon>
        <taxon>Roseovarius</taxon>
    </lineage>
</organism>
<evidence type="ECO:0000256" key="2">
    <source>
        <dbReference type="ARBA" id="ARBA00007613"/>
    </source>
</evidence>
<evidence type="ECO:0000256" key="7">
    <source>
        <dbReference type="ARBA" id="ARBA00023237"/>
    </source>
</evidence>
<sequence length="508" mass="54402">MGISTGASRSTRGRRSCRGSNGTRPSPCNFSPRKDGDGSLRKSKARIIKTAVVAIGLAVVTPVAAKAENLADALADAYKNSGLIAQNRALLRAADEDVASIVSELRPIINWTADATRNFGKTRTNGIRQPISSTTANIGVSLDLLLYDFGRTPLRIEAAKETVLATREGLRSVEQQVLFRAIQAYMNLRRNSQFVSLRENNLRLLQQELRAAQDRFEVGEVTRTDVAQAEAALALARSGLATARGNLAQAIEEFRAAVGRAPGQLRAPQRLPALKRGAEGAKGLALRNHPDALQVRHEVSSSELTVKAAAAAMKPTIGLTAGLRVGESVTDSDNSRSGSVGVQMSGPIYQGGRLSSAKRRAMAVRDQTRARLLTTNLRLAQDVGNAYATLEAARASRTANQEAVRAARVAFRGVREEAKLGARTTLDVLDAEQNLLDARTNLISAEVDVYIAAYAVLGAIGQLTAKDLNLNVPTYDPAAYYNMVKTAPAEMSAQGRKLDRVLKALGKQ</sequence>
<keyword evidence="4" id="KW-1134">Transmembrane beta strand</keyword>
<dbReference type="NCBIfam" id="TIGR01844">
    <property type="entry name" value="type_I_sec_TolC"/>
    <property type="match status" value="1"/>
</dbReference>
<dbReference type="SUPFAM" id="SSF56954">
    <property type="entry name" value="Outer membrane efflux proteins (OEP)"/>
    <property type="match status" value="1"/>
</dbReference>